<comment type="caution">
    <text evidence="1">The sequence shown here is derived from an EMBL/GenBank/DDBJ whole genome shotgun (WGS) entry which is preliminary data.</text>
</comment>
<reference evidence="1 2" key="1">
    <citation type="submission" date="2018-08" db="EMBL/GenBank/DDBJ databases">
        <title>Vibrio harveyi strains pathogenic to white snook Centropomus viridis Lockington (1877) and potential probiotic bacteria.</title>
        <authorList>
            <person name="Soto-Rodriguez S."/>
            <person name="Gomez-Gil B."/>
            <person name="Lozano-Olvera R."/>
        </authorList>
    </citation>
    <scope>NUCLEOTIDE SEQUENCE [LARGE SCALE GENOMIC DNA]</scope>
    <source>
        <strain evidence="1 2">CAIM 1508</strain>
    </source>
</reference>
<dbReference type="Proteomes" id="UP000253437">
    <property type="component" value="Unassembled WGS sequence"/>
</dbReference>
<dbReference type="RefSeq" id="WP_017191051.1">
    <property type="nucleotide sequence ID" value="NZ_BGNF01000031.1"/>
</dbReference>
<evidence type="ECO:0000313" key="2">
    <source>
        <dbReference type="Proteomes" id="UP000253437"/>
    </source>
</evidence>
<name>A0A8B3DFM6_VIBHA</name>
<protein>
    <submittedName>
        <fullName evidence="1">Uncharacterized protein</fullName>
    </submittedName>
</protein>
<sequence>MAKLKARGAITIASSADKRDDKSQAITTVKKKVTTSYQVSPLTLRMSLKDKKSIAEWVNDLQDLSERNVSAAKLFRALALYRDNIDDEELIKIINKMN</sequence>
<dbReference type="EMBL" id="QOUW02000217">
    <property type="protein sequence ID" value="RIW00645.1"/>
    <property type="molecule type" value="Genomic_DNA"/>
</dbReference>
<evidence type="ECO:0000313" key="1">
    <source>
        <dbReference type="EMBL" id="RIW00645.1"/>
    </source>
</evidence>
<gene>
    <name evidence="1" type="ORF">DS957_027010</name>
</gene>
<dbReference type="AlphaFoldDB" id="A0A8B3DFM6"/>
<proteinExistence type="predicted"/>
<accession>A0A8B3DFM6</accession>
<organism evidence="1 2">
    <name type="scientific">Vibrio harveyi</name>
    <name type="common">Beneckea harveyi</name>
    <dbReference type="NCBI Taxonomy" id="669"/>
    <lineage>
        <taxon>Bacteria</taxon>
        <taxon>Pseudomonadati</taxon>
        <taxon>Pseudomonadota</taxon>
        <taxon>Gammaproteobacteria</taxon>
        <taxon>Vibrionales</taxon>
        <taxon>Vibrionaceae</taxon>
        <taxon>Vibrio</taxon>
    </lineage>
</organism>